<dbReference type="RefSeq" id="XP_002677642.1">
    <property type="nucleotide sequence ID" value="XM_002677596.1"/>
</dbReference>
<dbReference type="AlphaFoldDB" id="D2VEK1"/>
<name>D2VEK1_NAEGR</name>
<dbReference type="KEGG" id="ngr:NAEGRDRAFT_79667"/>
<dbReference type="SMART" id="SM00101">
    <property type="entry name" value="14_3_3"/>
    <property type="match status" value="1"/>
</dbReference>
<organism evidence="4">
    <name type="scientific">Naegleria gruberi</name>
    <name type="common">Amoeba</name>
    <dbReference type="NCBI Taxonomy" id="5762"/>
    <lineage>
        <taxon>Eukaryota</taxon>
        <taxon>Discoba</taxon>
        <taxon>Heterolobosea</taxon>
        <taxon>Tetramitia</taxon>
        <taxon>Eutetramitia</taxon>
        <taxon>Vahlkampfiidae</taxon>
        <taxon>Naegleria</taxon>
    </lineage>
</organism>
<dbReference type="InterPro" id="IPR000308">
    <property type="entry name" value="14-3-3"/>
</dbReference>
<dbReference type="InterPro" id="IPR036815">
    <property type="entry name" value="14-3-3_dom_sf"/>
</dbReference>
<evidence type="ECO:0000256" key="1">
    <source>
        <dbReference type="ARBA" id="ARBA00006141"/>
    </source>
</evidence>
<dbReference type="GeneID" id="8850209"/>
<keyword evidence="4" id="KW-1185">Reference proteome</keyword>
<dbReference type="eggNOG" id="KOG0841">
    <property type="taxonomic scope" value="Eukaryota"/>
</dbReference>
<dbReference type="InterPro" id="IPR023410">
    <property type="entry name" value="14-3-3_domain"/>
</dbReference>
<protein>
    <submittedName>
        <fullName evidence="3">14-3-3 protein-like protein</fullName>
    </submittedName>
</protein>
<dbReference type="OrthoDB" id="10260625at2759"/>
<proteinExistence type="inferred from homology"/>
<dbReference type="Gene3D" id="1.20.190.20">
    <property type="entry name" value="14-3-3 domain"/>
    <property type="match status" value="1"/>
</dbReference>
<accession>D2VEK1</accession>
<sequence>MMVEIKSLILQILNSSQPRPTDEERNLLLVAYKNVIACYTTPHHVVLSIRDRLETKNEFHNVKLTERFMKNLQEKCIEITVEIIEIIDKILQLEDQSVEDCVYYWKQKGDLYRNIARVDYQNSGLDWKGKSLECYEISNEFSTKLSILNPLRLGMILSQAVFKYEVVGECEKAVEIAQTAFSKAMKELEILIESGEDISSEITLILQLLRDNLSNWTADVKGPDED</sequence>
<feature type="domain" description="14-3-3" evidence="2">
    <location>
        <begin position="2"/>
        <end position="226"/>
    </location>
</feature>
<dbReference type="EMBL" id="GG738866">
    <property type="protein sequence ID" value="EFC44898.1"/>
    <property type="molecule type" value="Genomic_DNA"/>
</dbReference>
<dbReference type="PANTHER" id="PTHR18860">
    <property type="entry name" value="14-3-3 PROTEIN"/>
    <property type="match status" value="1"/>
</dbReference>
<dbReference type="SUPFAM" id="SSF48445">
    <property type="entry name" value="14-3-3 protein"/>
    <property type="match status" value="1"/>
</dbReference>
<dbReference type="PIRSF" id="PIRSF000868">
    <property type="entry name" value="14-3-3"/>
    <property type="match status" value="1"/>
</dbReference>
<reference evidence="3 4" key="1">
    <citation type="journal article" date="2010" name="Cell">
        <title>The genome of Naegleria gruberi illuminates early eukaryotic versatility.</title>
        <authorList>
            <person name="Fritz-Laylin L.K."/>
            <person name="Prochnik S.E."/>
            <person name="Ginger M.L."/>
            <person name="Dacks J.B."/>
            <person name="Carpenter M.L."/>
            <person name="Field M.C."/>
            <person name="Kuo A."/>
            <person name="Paredez A."/>
            <person name="Chapman J."/>
            <person name="Pham J."/>
            <person name="Shu S."/>
            <person name="Neupane R."/>
            <person name="Cipriano M."/>
            <person name="Mancuso J."/>
            <person name="Tu H."/>
            <person name="Salamov A."/>
            <person name="Lindquist E."/>
            <person name="Shapiro H."/>
            <person name="Lucas S."/>
            <person name="Grigoriev I.V."/>
            <person name="Cande W.Z."/>
            <person name="Fulton C."/>
            <person name="Rokhsar D.S."/>
            <person name="Dawson S.C."/>
        </authorList>
    </citation>
    <scope>NUCLEOTIDE SEQUENCE [LARGE SCALE GENOMIC DNA]</scope>
    <source>
        <strain evidence="3 4">NEG-M</strain>
    </source>
</reference>
<evidence type="ECO:0000259" key="2">
    <source>
        <dbReference type="SMART" id="SM00101"/>
    </source>
</evidence>
<dbReference type="Pfam" id="PF00244">
    <property type="entry name" value="14-3-3"/>
    <property type="match status" value="1"/>
</dbReference>
<comment type="similarity">
    <text evidence="1">Belongs to the 14-3-3 family.</text>
</comment>
<evidence type="ECO:0000313" key="4">
    <source>
        <dbReference type="Proteomes" id="UP000006671"/>
    </source>
</evidence>
<dbReference type="STRING" id="5762.D2VEK1"/>
<dbReference type="PRINTS" id="PR00305">
    <property type="entry name" value="1433ZETA"/>
</dbReference>
<dbReference type="VEuPathDB" id="AmoebaDB:NAEGRDRAFT_79667"/>
<evidence type="ECO:0000313" key="3">
    <source>
        <dbReference type="EMBL" id="EFC44898.1"/>
    </source>
</evidence>
<dbReference type="InParanoid" id="D2VEK1"/>
<dbReference type="Proteomes" id="UP000006671">
    <property type="component" value="Unassembled WGS sequence"/>
</dbReference>
<gene>
    <name evidence="3" type="ORF">NAEGRDRAFT_79667</name>
</gene>